<sequence length="81" mass="9192">MGCIVGGKRRGRKSRWWLVVREPFVGQWRLGLKGGSVPQAVTDNISLSQYRARINHVPLTTAYSCRMVDAERAKVLDEYEA</sequence>
<reference evidence="1" key="1">
    <citation type="journal article" date="2020" name="G3 (Bethesda)">
        <title>High-Quality Assemblies for Three Invasive Social Wasps from the &lt;i&gt;Vespula&lt;/i&gt; Genus.</title>
        <authorList>
            <person name="Harrop T.W.R."/>
            <person name="Guhlin J."/>
            <person name="McLaughlin G.M."/>
            <person name="Permina E."/>
            <person name="Stockwell P."/>
            <person name="Gilligan J."/>
            <person name="Le Lec M.F."/>
            <person name="Gruber M.A.M."/>
            <person name="Quinn O."/>
            <person name="Lovegrove M."/>
            <person name="Duncan E.J."/>
            <person name="Remnant E.J."/>
            <person name="Van Eeckhoven J."/>
            <person name="Graham B."/>
            <person name="Knapp R.A."/>
            <person name="Langford K.W."/>
            <person name="Kronenberg Z."/>
            <person name="Press M.O."/>
            <person name="Eacker S.M."/>
            <person name="Wilson-Rankin E.E."/>
            <person name="Purcell J."/>
            <person name="Lester P.J."/>
            <person name="Dearden P.K."/>
        </authorList>
    </citation>
    <scope>NUCLEOTIDE SEQUENCE</scope>
    <source>
        <strain evidence="1">Marl-1</strain>
    </source>
</reference>
<organism evidence="1 2">
    <name type="scientific">Vespula vulgaris</name>
    <name type="common">Yellow jacket</name>
    <name type="synonym">Wasp</name>
    <dbReference type="NCBI Taxonomy" id="7454"/>
    <lineage>
        <taxon>Eukaryota</taxon>
        <taxon>Metazoa</taxon>
        <taxon>Ecdysozoa</taxon>
        <taxon>Arthropoda</taxon>
        <taxon>Hexapoda</taxon>
        <taxon>Insecta</taxon>
        <taxon>Pterygota</taxon>
        <taxon>Neoptera</taxon>
        <taxon>Endopterygota</taxon>
        <taxon>Hymenoptera</taxon>
        <taxon>Apocrita</taxon>
        <taxon>Aculeata</taxon>
        <taxon>Vespoidea</taxon>
        <taxon>Vespidae</taxon>
        <taxon>Vespinae</taxon>
        <taxon>Vespula</taxon>
    </lineage>
</organism>
<dbReference type="AlphaFoldDB" id="A0A834KCW7"/>
<accession>A0A834KCW7</accession>
<protein>
    <submittedName>
        <fullName evidence="1">Uncharacterized protein</fullName>
    </submittedName>
</protein>
<keyword evidence="2" id="KW-1185">Reference proteome</keyword>
<proteinExistence type="predicted"/>
<dbReference type="Proteomes" id="UP000614350">
    <property type="component" value="Unassembled WGS sequence"/>
</dbReference>
<evidence type="ECO:0000313" key="2">
    <source>
        <dbReference type="Proteomes" id="UP000614350"/>
    </source>
</evidence>
<name>A0A834KCW7_VESVU</name>
<evidence type="ECO:0000313" key="1">
    <source>
        <dbReference type="EMBL" id="KAF7402524.1"/>
    </source>
</evidence>
<dbReference type="EMBL" id="JACSEA010000004">
    <property type="protein sequence ID" value="KAF7402524.1"/>
    <property type="molecule type" value="Genomic_DNA"/>
</dbReference>
<comment type="caution">
    <text evidence="1">The sequence shown here is derived from an EMBL/GenBank/DDBJ whole genome shotgun (WGS) entry which is preliminary data.</text>
</comment>
<gene>
    <name evidence="1" type="ORF">HZH66_004791</name>
</gene>